<dbReference type="InterPro" id="IPR044929">
    <property type="entry name" value="DNA/RNA_non-sp_Endonuclease_sf"/>
</dbReference>
<dbReference type="GO" id="GO:0006309">
    <property type="term" value="P:apoptotic DNA fragmentation"/>
    <property type="evidence" value="ECO:0007669"/>
    <property type="project" value="TreeGrafter"/>
</dbReference>
<keyword evidence="5" id="KW-0479">Metal-binding</keyword>
<reference evidence="9 10" key="1">
    <citation type="journal article" date="2015" name="Nat. Commun.">
        <title>Outbred genome sequencing and CRISPR/Cas9 gene editing in butterflies.</title>
        <authorList>
            <person name="Li X."/>
            <person name="Fan D."/>
            <person name="Zhang W."/>
            <person name="Liu G."/>
            <person name="Zhang L."/>
            <person name="Zhao L."/>
            <person name="Fang X."/>
            <person name="Chen L."/>
            <person name="Dong Y."/>
            <person name="Chen Y."/>
            <person name="Ding Y."/>
            <person name="Zhao R."/>
            <person name="Feng M."/>
            <person name="Zhu Y."/>
            <person name="Feng Y."/>
            <person name="Jiang X."/>
            <person name="Zhu D."/>
            <person name="Xiang H."/>
            <person name="Feng X."/>
            <person name="Li S."/>
            <person name="Wang J."/>
            <person name="Zhang G."/>
            <person name="Kronforst M.R."/>
            <person name="Wang W."/>
        </authorList>
    </citation>
    <scope>NUCLEOTIDE SEQUENCE [LARGE SCALE GENOMIC DNA]</scope>
    <source>
        <strain evidence="9">Ya'a_city_454_Pm</strain>
        <tissue evidence="9">Whole body</tissue>
    </source>
</reference>
<dbReference type="GO" id="GO:0005743">
    <property type="term" value="C:mitochondrial inner membrane"/>
    <property type="evidence" value="ECO:0007669"/>
    <property type="project" value="TreeGrafter"/>
</dbReference>
<dbReference type="EMBL" id="KQ460045">
    <property type="protein sequence ID" value="KPJ18059.1"/>
    <property type="molecule type" value="Genomic_DNA"/>
</dbReference>
<keyword evidence="3" id="KW-0378">Hydrolase</keyword>
<evidence type="ECO:0000256" key="2">
    <source>
        <dbReference type="ARBA" id="ARBA00022722"/>
    </source>
</evidence>
<dbReference type="InterPro" id="IPR001604">
    <property type="entry name" value="Endo_G_ENPP1-like_dom"/>
</dbReference>
<dbReference type="SMART" id="SM00477">
    <property type="entry name" value="NUC"/>
    <property type="match status" value="1"/>
</dbReference>
<protein>
    <recommendedName>
        <fullName evidence="11">DNA/RNA non-specific endonuclease domain-containing protein</fullName>
    </recommendedName>
</protein>
<dbReference type="OrthoDB" id="5960141at2759"/>
<dbReference type="GO" id="GO:0000014">
    <property type="term" value="F:single-stranded DNA endodeoxyribonuclease activity"/>
    <property type="evidence" value="ECO:0007669"/>
    <property type="project" value="TreeGrafter"/>
</dbReference>
<dbReference type="GO" id="GO:0004521">
    <property type="term" value="F:RNA endonuclease activity"/>
    <property type="evidence" value="ECO:0007669"/>
    <property type="project" value="TreeGrafter"/>
</dbReference>
<dbReference type="KEGG" id="pmac:106721566"/>
<keyword evidence="2" id="KW-0540">Nuclease</keyword>
<dbReference type="GO" id="GO:0046872">
    <property type="term" value="F:metal ion binding"/>
    <property type="evidence" value="ECO:0007669"/>
    <property type="project" value="UniProtKB-KW"/>
</dbReference>
<dbReference type="InterPro" id="IPR044925">
    <property type="entry name" value="His-Me_finger_sf"/>
</dbReference>
<proteinExistence type="inferred from homology"/>
<dbReference type="InterPro" id="IPR020821">
    <property type="entry name" value="ENPP1-3/EXOG-like_nuc-like"/>
</dbReference>
<dbReference type="FunCoup" id="A0A194RKW6">
    <property type="interactions" value="7"/>
</dbReference>
<dbReference type="SUPFAM" id="SSF54060">
    <property type="entry name" value="His-Me finger endonucleases"/>
    <property type="match status" value="1"/>
</dbReference>
<evidence type="ECO:0000256" key="4">
    <source>
        <dbReference type="PIRSR" id="PIRSR640255-1"/>
    </source>
</evidence>
<dbReference type="GO" id="GO:0005634">
    <property type="term" value="C:nucleus"/>
    <property type="evidence" value="ECO:0007669"/>
    <property type="project" value="TreeGrafter"/>
</dbReference>
<keyword evidence="3" id="KW-0255">Endonuclease</keyword>
<dbReference type="SMART" id="SM00892">
    <property type="entry name" value="Endonuclease_NS"/>
    <property type="match status" value="1"/>
</dbReference>
<feature type="domain" description="DNA/RNA non-specific endonuclease/pyrophosphatase/phosphodiesterase" evidence="8">
    <location>
        <begin position="181"/>
        <end position="425"/>
    </location>
</feature>
<evidence type="ECO:0000259" key="8">
    <source>
        <dbReference type="SMART" id="SM00892"/>
    </source>
</evidence>
<dbReference type="STRING" id="76193.A0A194RKW6"/>
<evidence type="ECO:0000256" key="6">
    <source>
        <dbReference type="SAM" id="SignalP"/>
    </source>
</evidence>
<evidence type="ECO:0000313" key="10">
    <source>
        <dbReference type="Proteomes" id="UP000053240"/>
    </source>
</evidence>
<dbReference type="PANTHER" id="PTHR13966">
    <property type="entry name" value="ENDONUCLEASE RELATED"/>
    <property type="match status" value="1"/>
</dbReference>
<feature type="active site" description="Proton acceptor" evidence="4">
    <location>
        <position position="266"/>
    </location>
</feature>
<dbReference type="Pfam" id="PF01223">
    <property type="entry name" value="Endonuclease_NS"/>
    <property type="match status" value="1"/>
</dbReference>
<keyword evidence="10" id="KW-1185">Reference proteome</keyword>
<evidence type="ECO:0000256" key="3">
    <source>
        <dbReference type="ARBA" id="ARBA00022759"/>
    </source>
</evidence>
<keyword evidence="6" id="KW-0732">Signal</keyword>
<dbReference type="GO" id="GO:0003676">
    <property type="term" value="F:nucleic acid binding"/>
    <property type="evidence" value="ECO:0007669"/>
    <property type="project" value="InterPro"/>
</dbReference>
<accession>A0A194RKW6</accession>
<dbReference type="InParanoid" id="A0A194RKW6"/>
<dbReference type="Proteomes" id="UP000053240">
    <property type="component" value="Unassembled WGS sequence"/>
</dbReference>
<evidence type="ECO:0000313" key="9">
    <source>
        <dbReference type="EMBL" id="KPJ18059.1"/>
    </source>
</evidence>
<evidence type="ECO:0008006" key="11">
    <source>
        <dbReference type="Google" id="ProtNLM"/>
    </source>
</evidence>
<feature type="chain" id="PRO_5012113714" description="DNA/RNA non-specific endonuclease domain-containing protein" evidence="6">
    <location>
        <begin position="16"/>
        <end position="442"/>
    </location>
</feature>
<feature type="binding site" evidence="5">
    <location>
        <position position="296"/>
    </location>
    <ligand>
        <name>Mg(2+)</name>
        <dbReference type="ChEBI" id="CHEBI:18420"/>
        <note>catalytic</note>
    </ligand>
</feature>
<gene>
    <name evidence="9" type="ORF">RR48_11907</name>
</gene>
<name>A0A194RKW6_PAPMA</name>
<organism evidence="9 10">
    <name type="scientific">Papilio machaon</name>
    <name type="common">Old World swallowtail butterfly</name>
    <dbReference type="NCBI Taxonomy" id="76193"/>
    <lineage>
        <taxon>Eukaryota</taxon>
        <taxon>Metazoa</taxon>
        <taxon>Ecdysozoa</taxon>
        <taxon>Arthropoda</taxon>
        <taxon>Hexapoda</taxon>
        <taxon>Insecta</taxon>
        <taxon>Pterygota</taxon>
        <taxon>Neoptera</taxon>
        <taxon>Endopterygota</taxon>
        <taxon>Lepidoptera</taxon>
        <taxon>Glossata</taxon>
        <taxon>Ditrysia</taxon>
        <taxon>Papilionoidea</taxon>
        <taxon>Papilionidae</taxon>
        <taxon>Papilioninae</taxon>
        <taxon>Papilio</taxon>
    </lineage>
</organism>
<dbReference type="Gene3D" id="3.40.570.10">
    <property type="entry name" value="Extracellular Endonuclease, subunit A"/>
    <property type="match status" value="1"/>
</dbReference>
<evidence type="ECO:0000256" key="1">
    <source>
        <dbReference type="ARBA" id="ARBA00010052"/>
    </source>
</evidence>
<dbReference type="FunFam" id="3.40.570.10:FF:000007">
    <property type="entry name" value="Alkaline nuclease"/>
    <property type="match status" value="1"/>
</dbReference>
<dbReference type="PANTHER" id="PTHR13966:SF19">
    <property type="entry name" value="NUCLEASE EXOG, MITOCHONDRIAL"/>
    <property type="match status" value="1"/>
</dbReference>
<sequence length="442" mass="49833">MRSFLVLVFAVVVVSIPVNIPDPSDLAIYLNEDDFEDYLDLWLKLKYQNITQINPRNEGCTILVNGDLGQPQPVYIHDNNYLTPTGNTGQIHLKTGEEVTIACVGSGQNIVHPSVTSSTNIGIATCVNDTLISGKGWIDGVGAFGDLTCSSQCAHEALLTSEKCYNNNVVIRVGYTVNNVFYPLYWSCFDQNRLEVLYVWYEQNPPNAVHQVGVTRPSWKAGNFYPGVDVNNRYTVAQQKVTISNYLGTDLAEKYVTSTQYLARGHLAAKTDFIYATGQRATFYFINCAPQWQLFNGGNWNLLEQNLRTRIGEAGYNTVVYTGTYGVLQLKDSNNQLVDIYLHQDSNNHTQLPVPLYYYKVVYDQAKRLGTAFVGINNPYITLEEARSLQFCNDHCRSNSSFTWLGWQPDRVDRGYSFCCSIEDFKTVMPHLPNFIVNDLLT</sequence>
<evidence type="ECO:0000259" key="7">
    <source>
        <dbReference type="SMART" id="SM00477"/>
    </source>
</evidence>
<feature type="domain" description="ENPP1-3/EXOG-like endonuclease/phosphodiesterase" evidence="7">
    <location>
        <begin position="182"/>
        <end position="398"/>
    </location>
</feature>
<dbReference type="InterPro" id="IPR040255">
    <property type="entry name" value="Non-specific_endonuclease"/>
</dbReference>
<dbReference type="AlphaFoldDB" id="A0A194RKW6"/>
<feature type="signal peptide" evidence="6">
    <location>
        <begin position="1"/>
        <end position="15"/>
    </location>
</feature>
<evidence type="ECO:0000256" key="5">
    <source>
        <dbReference type="PIRSR" id="PIRSR640255-2"/>
    </source>
</evidence>
<comment type="similarity">
    <text evidence="1">Belongs to the DNA/RNA non-specific endonuclease family.</text>
</comment>